<dbReference type="Proteomes" id="UP000239863">
    <property type="component" value="Unassembled WGS sequence"/>
</dbReference>
<dbReference type="Pfam" id="PF14014">
    <property type="entry name" value="DUF4230"/>
    <property type="match status" value="1"/>
</dbReference>
<evidence type="ECO:0000313" key="2">
    <source>
        <dbReference type="Proteomes" id="UP000239863"/>
    </source>
</evidence>
<dbReference type="STRING" id="37659.GCA_000703125_01167"/>
<proteinExistence type="predicted"/>
<organism evidence="1 2">
    <name type="scientific">Clostridium algidicarnis DSM 15099</name>
    <dbReference type="NCBI Taxonomy" id="1121295"/>
    <lineage>
        <taxon>Bacteria</taxon>
        <taxon>Bacillati</taxon>
        <taxon>Bacillota</taxon>
        <taxon>Clostridia</taxon>
        <taxon>Eubacteriales</taxon>
        <taxon>Clostridiaceae</taxon>
        <taxon>Clostridium</taxon>
    </lineage>
</organism>
<dbReference type="InterPro" id="IPR025324">
    <property type="entry name" value="DUF4230"/>
</dbReference>
<accession>A0A2S6FUM4</accession>
<sequence>MRRFNFKNRIITLTILAVIFTSLGFYGAYKLWAAPKKETKQWVVPNLKDTSHKFFTEEALIQNIVQKQEMITTEVELNQKTSIDDSWGSAMTFKKIQHIYFYGRGIFVVNLSNITKDSISINGNKLTLTVPKPYIKSINIDEEKTIYETPEKGIFRFGEVKLTPEEYEVMMTEAKNGMKEKLSSGEIYEDAVKNSEVSISKFVQSLFSEDTKNNYIINVKFEE</sequence>
<dbReference type="RefSeq" id="WP_104410792.1">
    <property type="nucleotide sequence ID" value="NZ_PTIS01000026.1"/>
</dbReference>
<comment type="caution">
    <text evidence="1">The sequence shown here is derived from an EMBL/GenBank/DDBJ whole genome shotgun (WGS) entry which is preliminary data.</text>
</comment>
<reference evidence="1 2" key="1">
    <citation type="submission" date="2018-02" db="EMBL/GenBank/DDBJ databases">
        <title>Genomic Encyclopedia of Archaeal and Bacterial Type Strains, Phase II (KMG-II): from individual species to whole genera.</title>
        <authorList>
            <person name="Goeker M."/>
        </authorList>
    </citation>
    <scope>NUCLEOTIDE SEQUENCE [LARGE SCALE GENOMIC DNA]</scope>
    <source>
        <strain evidence="1 2">DSM 15099</strain>
    </source>
</reference>
<evidence type="ECO:0000313" key="1">
    <source>
        <dbReference type="EMBL" id="PPK43892.1"/>
    </source>
</evidence>
<gene>
    <name evidence="1" type="ORF">BD821_1267</name>
</gene>
<dbReference type="AlphaFoldDB" id="A0A2S6FUM4"/>
<dbReference type="OrthoDB" id="1934723at2"/>
<protein>
    <submittedName>
        <fullName evidence="1">Uncharacterized protein DUF4230</fullName>
    </submittedName>
</protein>
<name>A0A2S6FUM4_9CLOT</name>
<dbReference type="EMBL" id="PTIS01000026">
    <property type="protein sequence ID" value="PPK43892.1"/>
    <property type="molecule type" value="Genomic_DNA"/>
</dbReference>